<evidence type="ECO:0000256" key="3">
    <source>
        <dbReference type="SAM" id="MobiDB-lite"/>
    </source>
</evidence>
<keyword evidence="1 2" id="KW-0193">Cuticle</keyword>
<feature type="region of interest" description="Disordered" evidence="3">
    <location>
        <begin position="70"/>
        <end position="170"/>
    </location>
</feature>
<evidence type="ECO:0000256" key="2">
    <source>
        <dbReference type="PROSITE-ProRule" id="PRU00497"/>
    </source>
</evidence>
<gene>
    <name evidence="4" type="ORF">NMOB1V02_LOCUS10171</name>
</gene>
<dbReference type="PROSITE" id="PS51155">
    <property type="entry name" value="CHIT_BIND_RR_2"/>
    <property type="match status" value="1"/>
</dbReference>
<evidence type="ECO:0000256" key="1">
    <source>
        <dbReference type="ARBA" id="ARBA00022460"/>
    </source>
</evidence>
<protein>
    <submittedName>
        <fullName evidence="4">Uncharacterized protein</fullName>
    </submittedName>
</protein>
<dbReference type="EMBL" id="OA885997">
    <property type="protein sequence ID" value="CAD7282549.1"/>
    <property type="molecule type" value="Genomic_DNA"/>
</dbReference>
<dbReference type="InterPro" id="IPR051217">
    <property type="entry name" value="Insect_Cuticle_Struc_Prot"/>
</dbReference>
<keyword evidence="5" id="KW-1185">Reference proteome</keyword>
<dbReference type="GO" id="GO:0042302">
    <property type="term" value="F:structural constituent of cuticle"/>
    <property type="evidence" value="ECO:0007669"/>
    <property type="project" value="UniProtKB-UniRule"/>
</dbReference>
<evidence type="ECO:0000313" key="5">
    <source>
        <dbReference type="Proteomes" id="UP000678499"/>
    </source>
</evidence>
<name>A0A7R9GHB2_9CRUS</name>
<feature type="compositionally biased region" description="Low complexity" evidence="3">
    <location>
        <begin position="83"/>
        <end position="161"/>
    </location>
</feature>
<dbReference type="PANTHER" id="PTHR12236:SF79">
    <property type="entry name" value="CUTICULAR PROTEIN 50CB-RELATED"/>
    <property type="match status" value="1"/>
</dbReference>
<accession>A0A7R9GHB2</accession>
<dbReference type="OrthoDB" id="6884310at2759"/>
<dbReference type="GO" id="GO:0005615">
    <property type="term" value="C:extracellular space"/>
    <property type="evidence" value="ECO:0007669"/>
    <property type="project" value="TreeGrafter"/>
</dbReference>
<sequence length="170" mass="19904">MLKSFKPTHPAKYQFHWQVKDDPSYNNYYHNEARDGEDTRGEYGVLLPDGRFQTVKYVVDKWGYKADVQYQGEAKYDQPKKNSGYGQQQNSYSQQQQGGYGQQQQQQGYAQPQQGGYGQQQQNNYGQQQTRYGQQQQTGYGQQQQTGYEQQAKPTYPQQQQSNYGQRTYK</sequence>
<evidence type="ECO:0000313" key="4">
    <source>
        <dbReference type="EMBL" id="CAD7282549.1"/>
    </source>
</evidence>
<dbReference type="PANTHER" id="PTHR12236">
    <property type="entry name" value="STRUCTURAL CONTITUENT OF CUTICLE"/>
    <property type="match status" value="1"/>
</dbReference>
<dbReference type="AlphaFoldDB" id="A0A7R9GHB2"/>
<dbReference type="GO" id="GO:0031012">
    <property type="term" value="C:extracellular matrix"/>
    <property type="evidence" value="ECO:0007669"/>
    <property type="project" value="TreeGrafter"/>
</dbReference>
<reference evidence="4" key="1">
    <citation type="submission" date="2020-11" db="EMBL/GenBank/DDBJ databases">
        <authorList>
            <person name="Tran Van P."/>
        </authorList>
    </citation>
    <scope>NUCLEOTIDE SEQUENCE</scope>
</reference>
<proteinExistence type="predicted"/>
<organism evidence="4">
    <name type="scientific">Notodromas monacha</name>
    <dbReference type="NCBI Taxonomy" id="399045"/>
    <lineage>
        <taxon>Eukaryota</taxon>
        <taxon>Metazoa</taxon>
        <taxon>Ecdysozoa</taxon>
        <taxon>Arthropoda</taxon>
        <taxon>Crustacea</taxon>
        <taxon>Oligostraca</taxon>
        <taxon>Ostracoda</taxon>
        <taxon>Podocopa</taxon>
        <taxon>Podocopida</taxon>
        <taxon>Cypridocopina</taxon>
        <taxon>Cypridoidea</taxon>
        <taxon>Cyprididae</taxon>
        <taxon>Notodromas</taxon>
    </lineage>
</organism>
<dbReference type="Proteomes" id="UP000678499">
    <property type="component" value="Unassembled WGS sequence"/>
</dbReference>
<dbReference type="Pfam" id="PF00379">
    <property type="entry name" value="Chitin_bind_4"/>
    <property type="match status" value="1"/>
</dbReference>
<dbReference type="InterPro" id="IPR000618">
    <property type="entry name" value="Insect_cuticle"/>
</dbReference>
<dbReference type="EMBL" id="CAJPEX010003960">
    <property type="protein sequence ID" value="CAG0922701.1"/>
    <property type="molecule type" value="Genomic_DNA"/>
</dbReference>